<dbReference type="Proteomes" id="UP000467700">
    <property type="component" value="Unassembled WGS sequence"/>
</dbReference>
<reference evidence="1 2" key="1">
    <citation type="submission" date="2020-01" db="EMBL/GenBank/DDBJ databases">
        <authorList>
            <person name="Gupta K D."/>
        </authorList>
    </citation>
    <scope>NUCLEOTIDE SEQUENCE [LARGE SCALE GENOMIC DNA]</scope>
</reference>
<keyword evidence="2" id="KW-1185">Reference proteome</keyword>
<dbReference type="AlphaFoldDB" id="A0A8S0W466"/>
<gene>
    <name evidence="1" type="ORF">AAE3_LOCUS11884</name>
</gene>
<accession>A0A8S0W466</accession>
<comment type="caution">
    <text evidence="1">The sequence shown here is derived from an EMBL/GenBank/DDBJ whole genome shotgun (WGS) entry which is preliminary data.</text>
</comment>
<sequence length="120" mass="13309">MTTLSTPESHIVSSTAKMEDFNSKVKKWNEDVWLAGSDERFLKEHGQLLVHAWVEIAETVLGLDTDLAKCGLFETLTEICSAAGAADAILNYVEWMSRPVPGSRHNYPAPEAVSSFRGLW</sequence>
<name>A0A8S0W466_CYCAE</name>
<proteinExistence type="predicted"/>
<dbReference type="EMBL" id="CACVBS010000079">
    <property type="protein sequence ID" value="CAA7269665.1"/>
    <property type="molecule type" value="Genomic_DNA"/>
</dbReference>
<organism evidence="1 2">
    <name type="scientific">Cyclocybe aegerita</name>
    <name type="common">Black poplar mushroom</name>
    <name type="synonym">Agrocybe aegerita</name>
    <dbReference type="NCBI Taxonomy" id="1973307"/>
    <lineage>
        <taxon>Eukaryota</taxon>
        <taxon>Fungi</taxon>
        <taxon>Dikarya</taxon>
        <taxon>Basidiomycota</taxon>
        <taxon>Agaricomycotina</taxon>
        <taxon>Agaricomycetes</taxon>
        <taxon>Agaricomycetidae</taxon>
        <taxon>Agaricales</taxon>
        <taxon>Agaricineae</taxon>
        <taxon>Bolbitiaceae</taxon>
        <taxon>Cyclocybe</taxon>
    </lineage>
</organism>
<evidence type="ECO:0000313" key="2">
    <source>
        <dbReference type="Proteomes" id="UP000467700"/>
    </source>
</evidence>
<protein>
    <submittedName>
        <fullName evidence="1">Uncharacterized protein</fullName>
    </submittedName>
</protein>
<evidence type="ECO:0000313" key="1">
    <source>
        <dbReference type="EMBL" id="CAA7269665.1"/>
    </source>
</evidence>